<evidence type="ECO:0000313" key="3">
    <source>
        <dbReference type="EMBL" id="CAH0627428.1"/>
    </source>
</evidence>
<keyword evidence="1" id="KW-0175">Coiled coil</keyword>
<gene>
    <name evidence="3" type="ORF">CINC_LOCUS12794</name>
</gene>
<feature type="region of interest" description="Disordered" evidence="2">
    <location>
        <begin position="126"/>
        <end position="146"/>
    </location>
</feature>
<dbReference type="EMBL" id="LR824011">
    <property type="protein sequence ID" value="CAH0627428.1"/>
    <property type="molecule type" value="Genomic_DNA"/>
</dbReference>
<evidence type="ECO:0000256" key="2">
    <source>
        <dbReference type="SAM" id="MobiDB-lite"/>
    </source>
</evidence>
<sequence>MNYSTISNKTNCTEAEELTNGELSERYYLLKKQFDNVSSSYEATKQELHDARRSYQTALDVQRHLNAELESYQADETRRKNELNSRITSLQEEISQLREERTEITERHVVEIKKYETQIRNLKEEQSLKVRESPERDDSAELEEARNAAKSALSDAAAVKVALEDAKMEIASWRLKAEELVREIGEMREAAEIRRDELRAANEREATAHAELAEARALLHQCTDSQDLQPHAAKGNSIFAEVEDKRQEMAKNLIQMKQTNSRLRREVANKQAELDALLHEKQTVWEQQAGAAAHYDRELIEGYEERITQLEGVCEKQRRELSRWFGKLCEPTANGWLPGVLDHLKSECEQLRAEVLSRGAAQLASAAHVRDLRRKLAATHAGKTSPSRHTHAEHTQDDDVPVTGTNVNKVNGTNKVTVQVQVRPKAVIDDVKKKVSFN</sequence>
<feature type="region of interest" description="Disordered" evidence="2">
    <location>
        <begin position="377"/>
        <end position="410"/>
    </location>
</feature>
<keyword evidence="4" id="KW-1185">Reference proteome</keyword>
<feature type="coiled-coil region" evidence="1">
    <location>
        <begin position="239"/>
        <end position="320"/>
    </location>
</feature>
<evidence type="ECO:0000256" key="1">
    <source>
        <dbReference type="SAM" id="Coils"/>
    </source>
</evidence>
<feature type="coiled-coil region" evidence="1">
    <location>
        <begin position="163"/>
        <end position="190"/>
    </location>
</feature>
<name>A0A9P0C4I0_CHRIL</name>
<dbReference type="Proteomes" id="UP001154114">
    <property type="component" value="Chromosome 8"/>
</dbReference>
<reference evidence="3" key="1">
    <citation type="submission" date="2021-12" db="EMBL/GenBank/DDBJ databases">
        <authorList>
            <person name="King R."/>
        </authorList>
    </citation>
    <scope>NUCLEOTIDE SEQUENCE</scope>
</reference>
<dbReference type="OrthoDB" id="2121607at2759"/>
<evidence type="ECO:0008006" key="5">
    <source>
        <dbReference type="Google" id="ProtNLM"/>
    </source>
</evidence>
<accession>A0A9P0C4I0</accession>
<dbReference type="AlphaFoldDB" id="A0A9P0C4I0"/>
<evidence type="ECO:0000313" key="4">
    <source>
        <dbReference type="Proteomes" id="UP001154114"/>
    </source>
</evidence>
<protein>
    <recommendedName>
        <fullName evidence="5">Protein Spindly</fullName>
    </recommendedName>
</protein>
<proteinExistence type="predicted"/>
<organism evidence="3 4">
    <name type="scientific">Chrysodeixis includens</name>
    <name type="common">Soybean looper</name>
    <name type="synonym">Pseudoplusia includens</name>
    <dbReference type="NCBI Taxonomy" id="689277"/>
    <lineage>
        <taxon>Eukaryota</taxon>
        <taxon>Metazoa</taxon>
        <taxon>Ecdysozoa</taxon>
        <taxon>Arthropoda</taxon>
        <taxon>Hexapoda</taxon>
        <taxon>Insecta</taxon>
        <taxon>Pterygota</taxon>
        <taxon>Neoptera</taxon>
        <taxon>Endopterygota</taxon>
        <taxon>Lepidoptera</taxon>
        <taxon>Glossata</taxon>
        <taxon>Ditrysia</taxon>
        <taxon>Noctuoidea</taxon>
        <taxon>Noctuidae</taxon>
        <taxon>Plusiinae</taxon>
        <taxon>Chrysodeixis</taxon>
    </lineage>
</organism>